<accession>A0A450U1D6</accession>
<reference evidence="1" key="1">
    <citation type="submission" date="2019-02" db="EMBL/GenBank/DDBJ databases">
        <authorList>
            <person name="Gruber-Vodicka R. H."/>
            <person name="Seah K. B. B."/>
        </authorList>
    </citation>
    <scope>NUCLEOTIDE SEQUENCE</scope>
    <source>
        <strain evidence="1">BECK_BZ131</strain>
    </source>
</reference>
<dbReference type="AlphaFoldDB" id="A0A450U1D6"/>
<dbReference type="EMBL" id="CAADFE010000101">
    <property type="protein sequence ID" value="VFJ76220.1"/>
    <property type="molecule type" value="Genomic_DNA"/>
</dbReference>
<sequence length="394" mass="44901">MLEWNRKAMRRTVRKRPGIYFIIIAIGLSLTACGGLKETIDEKLSNKKADYKTSRSLPPLEIPPDLVSPSGANAIAVPSAGTTTYSEYASGKSVRQESKATVLPEFADIRVMHDRDTRWLVIKASPDRVWSQVRDFWLKNGFSLEKEDPSIGIMETGWLENRADIPSGIIRSLLGKIIESAYSASTRDKFRVRLERGKEAGTTELHLSHRGAEEVSQGESFVWQSRASDPELEAEMLSRIMGFLGLAEEKVQGMLAKKEKAVDRAYIMEGDEEQPPSLVVQEQFSRAWRRTRIALDRIGFTIEDRDRSRGLFYIRYIDPDDGTDEEKSWFSWLQFWGEDEKTEETQYLISLREQVAKDDGTLTTTHVRLLDKTGNPERGSTTKRVLSLLYEQLR</sequence>
<organism evidence="1">
    <name type="scientific">Candidatus Kentrum sp. FW</name>
    <dbReference type="NCBI Taxonomy" id="2126338"/>
    <lineage>
        <taxon>Bacteria</taxon>
        <taxon>Pseudomonadati</taxon>
        <taxon>Pseudomonadota</taxon>
        <taxon>Gammaproteobacteria</taxon>
        <taxon>Candidatus Kentrum</taxon>
    </lineage>
</organism>
<evidence type="ECO:0000313" key="1">
    <source>
        <dbReference type="EMBL" id="VFJ76220.1"/>
    </source>
</evidence>
<proteinExistence type="predicted"/>
<dbReference type="InterPro" id="IPR010653">
    <property type="entry name" value="NlpB/DapX"/>
</dbReference>
<gene>
    <name evidence="1" type="ORF">BECKFW1821C_GA0114237_11012</name>
</gene>
<dbReference type="InterPro" id="IPR042268">
    <property type="entry name" value="BamC_C"/>
</dbReference>
<dbReference type="Pfam" id="PF06804">
    <property type="entry name" value="Lipoprotein_18"/>
    <property type="match status" value="1"/>
</dbReference>
<name>A0A450U1D6_9GAMM</name>
<protein>
    <submittedName>
        <fullName evidence="1">Beta-barrel assembly machine subunit BamC</fullName>
    </submittedName>
</protein>
<dbReference type="Gene3D" id="3.30.310.170">
    <property type="entry name" value="Outer membrane protein assembly factor BamC"/>
    <property type="match status" value="1"/>
</dbReference>
<dbReference type="PROSITE" id="PS51257">
    <property type="entry name" value="PROKAR_LIPOPROTEIN"/>
    <property type="match status" value="1"/>
</dbReference>